<evidence type="ECO:0000313" key="4">
    <source>
        <dbReference type="Proteomes" id="UP001157125"/>
    </source>
</evidence>
<protein>
    <submittedName>
        <fullName evidence="3">Uncharacterized protein</fullName>
    </submittedName>
</protein>
<proteinExistence type="predicted"/>
<comment type="caution">
    <text evidence="3">The sequence shown here is derived from an EMBL/GenBank/DDBJ whole genome shotgun (WGS) entry which is preliminary data.</text>
</comment>
<gene>
    <name evidence="3" type="ORF">GCM10025876_22240</name>
</gene>
<keyword evidence="4" id="KW-1185">Reference proteome</keyword>
<evidence type="ECO:0000313" key="3">
    <source>
        <dbReference type="EMBL" id="GMA36020.1"/>
    </source>
</evidence>
<evidence type="ECO:0000256" key="1">
    <source>
        <dbReference type="SAM" id="MobiDB-lite"/>
    </source>
</evidence>
<dbReference type="EMBL" id="BSUN01000001">
    <property type="protein sequence ID" value="GMA36020.1"/>
    <property type="molecule type" value="Genomic_DNA"/>
</dbReference>
<feature type="signal peptide" evidence="2">
    <location>
        <begin position="1"/>
        <end position="24"/>
    </location>
</feature>
<feature type="region of interest" description="Disordered" evidence="1">
    <location>
        <begin position="26"/>
        <end position="45"/>
    </location>
</feature>
<reference evidence="4" key="1">
    <citation type="journal article" date="2019" name="Int. J. Syst. Evol. Microbiol.">
        <title>The Global Catalogue of Microorganisms (GCM) 10K type strain sequencing project: providing services to taxonomists for standard genome sequencing and annotation.</title>
        <authorList>
            <consortium name="The Broad Institute Genomics Platform"/>
            <consortium name="The Broad Institute Genome Sequencing Center for Infectious Disease"/>
            <person name="Wu L."/>
            <person name="Ma J."/>
        </authorList>
    </citation>
    <scope>NUCLEOTIDE SEQUENCE [LARGE SCALE GENOMIC DNA]</scope>
    <source>
        <strain evidence="4">NBRC 112299</strain>
    </source>
</reference>
<sequence>MMSIGRRTAAVGATLAASAMLVTACSSDGDPDATPTSGGSAEAASGTIELRVATFPPGADEAAYEAFATQEAQFEEANPDIDVIGVEYEWTGPTFAVQARGRKPPRRLHRPLHRL</sequence>
<dbReference type="Proteomes" id="UP001157125">
    <property type="component" value="Unassembled WGS sequence"/>
</dbReference>
<evidence type="ECO:0000256" key="2">
    <source>
        <dbReference type="SAM" id="SignalP"/>
    </source>
</evidence>
<accession>A0ABQ6IE39</accession>
<dbReference type="RefSeq" id="WP_284328346.1">
    <property type="nucleotide sequence ID" value="NZ_BSUN01000001.1"/>
</dbReference>
<dbReference type="PROSITE" id="PS51257">
    <property type="entry name" value="PROKAR_LIPOPROTEIN"/>
    <property type="match status" value="1"/>
</dbReference>
<organism evidence="3 4">
    <name type="scientific">Demequina litorisediminis</name>
    <dbReference type="NCBI Taxonomy" id="1849022"/>
    <lineage>
        <taxon>Bacteria</taxon>
        <taxon>Bacillati</taxon>
        <taxon>Actinomycetota</taxon>
        <taxon>Actinomycetes</taxon>
        <taxon>Micrococcales</taxon>
        <taxon>Demequinaceae</taxon>
        <taxon>Demequina</taxon>
    </lineage>
</organism>
<feature type="chain" id="PRO_5046653701" evidence="2">
    <location>
        <begin position="25"/>
        <end position="115"/>
    </location>
</feature>
<name>A0ABQ6IE39_9MICO</name>
<keyword evidence="2" id="KW-0732">Signal</keyword>